<keyword evidence="3" id="KW-1185">Reference proteome</keyword>
<dbReference type="eggNOG" id="COG4314">
    <property type="taxonomic scope" value="Bacteria"/>
</dbReference>
<dbReference type="HOGENOM" id="CLU_096026_0_2_6"/>
<evidence type="ECO:0000313" key="2">
    <source>
        <dbReference type="EMBL" id="ABV35101.1"/>
    </source>
</evidence>
<dbReference type="PANTHER" id="PTHR41247">
    <property type="entry name" value="HTH-TYPE TRANSCRIPTIONAL REPRESSOR YCNK"/>
    <property type="match status" value="1"/>
</dbReference>
<dbReference type="OrthoDB" id="982633at2"/>
<proteinExistence type="predicted"/>
<dbReference type="Proteomes" id="UP000002015">
    <property type="component" value="Chromosome"/>
</dbReference>
<dbReference type="AlphaFoldDB" id="A8FQH8"/>
<sequence length="166" mass="18300" precursor="true">MKKIICLLFLLPLLLACTQGAEDVPQAKAEAIEKHERCHLCGMMITKYPGPKGQVHLKGQSVVPKFCSTRDMFNFSLQAENKRQISALFVHDMGATDWEQPGDDAFIDAFIDAKTAWYVYGTSKKAVMGPAVASFKRQSQAVKFAQEFGGAVLPFEQVDLALLSGE</sequence>
<dbReference type="EMBL" id="CP000821">
    <property type="protein sequence ID" value="ABV35101.1"/>
    <property type="molecule type" value="Genomic_DNA"/>
</dbReference>
<dbReference type="PROSITE" id="PS51257">
    <property type="entry name" value="PROKAR_LIPOPROTEIN"/>
    <property type="match status" value="1"/>
</dbReference>
<organism evidence="2 3">
    <name type="scientific">Shewanella sediminis (strain HAW-EB3)</name>
    <dbReference type="NCBI Taxonomy" id="425104"/>
    <lineage>
        <taxon>Bacteria</taxon>
        <taxon>Pseudomonadati</taxon>
        <taxon>Pseudomonadota</taxon>
        <taxon>Gammaproteobacteria</taxon>
        <taxon>Alteromonadales</taxon>
        <taxon>Shewanellaceae</taxon>
        <taxon>Shewanella</taxon>
    </lineage>
</organism>
<protein>
    <submittedName>
        <fullName evidence="2">NosL family protein</fullName>
    </submittedName>
</protein>
<feature type="signal peptide" evidence="1">
    <location>
        <begin position="1"/>
        <end position="21"/>
    </location>
</feature>
<evidence type="ECO:0000256" key="1">
    <source>
        <dbReference type="SAM" id="SignalP"/>
    </source>
</evidence>
<dbReference type="RefSeq" id="WP_012140838.1">
    <property type="nucleotide sequence ID" value="NC_009831.1"/>
</dbReference>
<dbReference type="Gene3D" id="3.30.70.2060">
    <property type="match status" value="1"/>
</dbReference>
<dbReference type="Pfam" id="PF05573">
    <property type="entry name" value="NosL"/>
    <property type="match status" value="1"/>
</dbReference>
<reference evidence="2 3" key="1">
    <citation type="submission" date="2007-08" db="EMBL/GenBank/DDBJ databases">
        <title>Complete sequence of Shewanella sediminis HAW-EB3.</title>
        <authorList>
            <consortium name="US DOE Joint Genome Institute"/>
            <person name="Copeland A."/>
            <person name="Lucas S."/>
            <person name="Lapidus A."/>
            <person name="Barry K."/>
            <person name="Glavina del Rio T."/>
            <person name="Dalin E."/>
            <person name="Tice H."/>
            <person name="Pitluck S."/>
            <person name="Chertkov O."/>
            <person name="Brettin T."/>
            <person name="Bruce D."/>
            <person name="Detter J.C."/>
            <person name="Han C."/>
            <person name="Schmutz J."/>
            <person name="Larimer F."/>
            <person name="Land M."/>
            <person name="Hauser L."/>
            <person name="Kyrpides N."/>
            <person name="Kim E."/>
            <person name="Zhao J.-S."/>
            <person name="Richardson P."/>
        </authorList>
    </citation>
    <scope>NUCLEOTIDE SEQUENCE [LARGE SCALE GENOMIC DNA]</scope>
    <source>
        <strain evidence="2 3">HAW-EB3</strain>
    </source>
</reference>
<dbReference type="Gene3D" id="3.30.70.2050">
    <property type="match status" value="1"/>
</dbReference>
<name>A8FQH8_SHESH</name>
<accession>A8FQH8</accession>
<dbReference type="PANTHER" id="PTHR41247:SF1">
    <property type="entry name" value="HTH-TYPE TRANSCRIPTIONAL REPRESSOR YCNK"/>
    <property type="match status" value="1"/>
</dbReference>
<evidence type="ECO:0000313" key="3">
    <source>
        <dbReference type="Proteomes" id="UP000002015"/>
    </source>
</evidence>
<dbReference type="SUPFAM" id="SSF160387">
    <property type="entry name" value="NosL/MerB-like"/>
    <property type="match status" value="1"/>
</dbReference>
<dbReference type="InterPro" id="IPR008719">
    <property type="entry name" value="N2O_reductase_NosL"/>
</dbReference>
<dbReference type="STRING" id="425104.Ssed_0488"/>
<feature type="chain" id="PRO_5002721324" evidence="1">
    <location>
        <begin position="22"/>
        <end position="166"/>
    </location>
</feature>
<gene>
    <name evidence="2" type="ordered locus">Ssed_0488</name>
</gene>
<keyword evidence="1" id="KW-0732">Signal</keyword>
<dbReference type="KEGG" id="sse:Ssed_0488"/>